<dbReference type="InterPro" id="IPR048297">
    <property type="entry name" value="DUF936_dom_pln"/>
</dbReference>
<evidence type="ECO:0000313" key="4">
    <source>
        <dbReference type="EMBL" id="GER49091.1"/>
    </source>
</evidence>
<dbReference type="PANTHER" id="PTHR31928:SF7">
    <property type="entry name" value="FACTOR 1-DELTA, PUTATIVE (DUF936)-RELATED"/>
    <property type="match status" value="1"/>
</dbReference>
<proteinExistence type="predicted"/>
<dbReference type="Pfam" id="PF21647">
    <property type="entry name" value="DUF6857"/>
    <property type="match status" value="1"/>
</dbReference>
<feature type="domain" description="DUF6857" evidence="3">
    <location>
        <begin position="265"/>
        <end position="558"/>
    </location>
</feature>
<feature type="region of interest" description="Disordered" evidence="1">
    <location>
        <begin position="179"/>
        <end position="209"/>
    </location>
</feature>
<dbReference type="InterPro" id="IPR049172">
    <property type="entry name" value="DUF6857_pln"/>
</dbReference>
<organism evidence="4 5">
    <name type="scientific">Striga asiatica</name>
    <name type="common">Asiatic witchweed</name>
    <name type="synonym">Buchnera asiatica</name>
    <dbReference type="NCBI Taxonomy" id="4170"/>
    <lineage>
        <taxon>Eukaryota</taxon>
        <taxon>Viridiplantae</taxon>
        <taxon>Streptophyta</taxon>
        <taxon>Embryophyta</taxon>
        <taxon>Tracheophyta</taxon>
        <taxon>Spermatophyta</taxon>
        <taxon>Magnoliopsida</taxon>
        <taxon>eudicotyledons</taxon>
        <taxon>Gunneridae</taxon>
        <taxon>Pentapetalae</taxon>
        <taxon>asterids</taxon>
        <taxon>lamiids</taxon>
        <taxon>Lamiales</taxon>
        <taxon>Orobanchaceae</taxon>
        <taxon>Buchnereae</taxon>
        <taxon>Striga</taxon>
    </lineage>
</organism>
<evidence type="ECO:0000259" key="2">
    <source>
        <dbReference type="Pfam" id="PF06075"/>
    </source>
</evidence>
<evidence type="ECO:0000259" key="3">
    <source>
        <dbReference type="Pfam" id="PF21647"/>
    </source>
</evidence>
<dbReference type="Pfam" id="PF06075">
    <property type="entry name" value="DUF936"/>
    <property type="match status" value="1"/>
</dbReference>
<comment type="caution">
    <text evidence="4">The sequence shown here is derived from an EMBL/GenBank/DDBJ whole genome shotgun (WGS) entry which is preliminary data.</text>
</comment>
<dbReference type="AlphaFoldDB" id="A0A5A7QYP4"/>
<evidence type="ECO:0000256" key="1">
    <source>
        <dbReference type="SAM" id="MobiDB-lite"/>
    </source>
</evidence>
<accession>A0A5A7QYP4</accession>
<dbReference type="EMBL" id="BKCP01008405">
    <property type="protein sequence ID" value="GER49091.1"/>
    <property type="molecule type" value="Genomic_DNA"/>
</dbReference>
<dbReference type="Proteomes" id="UP000325081">
    <property type="component" value="Unassembled WGS sequence"/>
</dbReference>
<feature type="compositionally biased region" description="Basic and acidic residues" evidence="1">
    <location>
        <begin position="190"/>
        <end position="203"/>
    </location>
</feature>
<dbReference type="InterPro" id="IPR010341">
    <property type="entry name" value="DUF936_pln"/>
</dbReference>
<feature type="domain" description="DUF936" evidence="2">
    <location>
        <begin position="11"/>
        <end position="123"/>
    </location>
</feature>
<evidence type="ECO:0000313" key="5">
    <source>
        <dbReference type="Proteomes" id="UP000325081"/>
    </source>
</evidence>
<gene>
    <name evidence="4" type="ORF">STAS_26313</name>
</gene>
<name>A0A5A7QYP4_STRAF</name>
<keyword evidence="5" id="KW-1185">Reference proteome</keyword>
<dbReference type="PANTHER" id="PTHR31928">
    <property type="entry name" value="EXPRESSED PROTEIN"/>
    <property type="match status" value="1"/>
</dbReference>
<protein>
    <submittedName>
        <fullName evidence="4">Uncharacterized protein</fullName>
    </submittedName>
</protein>
<dbReference type="OrthoDB" id="1888344at2759"/>
<sequence>MCSFVGKMACLTPGTLQKLLQNVGNKDFKVAGEHRSAVIGIVPSLEDDPWKSRGYFLRVSDSLHSAYVTVPNENIELILNDKIQLGQLIHVARLDPSSPVPLLNGLKPIPNRRPCAGNPTDLISSDFLTAKKTELKSKSKSRGKSKKVVEYVDEGLRRLSLGNGQAGVAQSRRLSFDSSRKGWDVSPQSEKGRRAVKKDKSRDQYSNLESVDSQSLVSMTSPLKKKDVIVSPKHVPKPTVRISKPCENVIFPNDCDYNKVTISPDNWSDSIVLCDSLPSAVCHLGKETRTFRNAAFASAVHALEEASIYDSVLQCMSMFAELCESSLNNSTCPLLEQFLNLHERMTKAAKVISFMRNIKTSNSDENNDFSSSQLSVPDKDCLTPFQKASLWVQAALQTDLSKFSLYTKAPGEKPNLLNSANCYYLATENNTTDKIVAREKSSHNKSSKSALKLKGTANAEQVKWSKGLGLRHADVLVQKLISSSRAWFLDYLENFLSNGFGVKNKDEASYVAVLGLLKRVNRWLDEAFHGESSSEERIQRLRKKIYGFLLDHVDSAVNRR</sequence>
<reference evidence="5" key="1">
    <citation type="journal article" date="2019" name="Curr. Biol.">
        <title>Genome Sequence of Striga asiatica Provides Insight into the Evolution of Plant Parasitism.</title>
        <authorList>
            <person name="Yoshida S."/>
            <person name="Kim S."/>
            <person name="Wafula E.K."/>
            <person name="Tanskanen J."/>
            <person name="Kim Y.M."/>
            <person name="Honaas L."/>
            <person name="Yang Z."/>
            <person name="Spallek T."/>
            <person name="Conn C.E."/>
            <person name="Ichihashi Y."/>
            <person name="Cheong K."/>
            <person name="Cui S."/>
            <person name="Der J.P."/>
            <person name="Gundlach H."/>
            <person name="Jiao Y."/>
            <person name="Hori C."/>
            <person name="Ishida J.K."/>
            <person name="Kasahara H."/>
            <person name="Kiba T."/>
            <person name="Kim M.S."/>
            <person name="Koo N."/>
            <person name="Laohavisit A."/>
            <person name="Lee Y.H."/>
            <person name="Lumba S."/>
            <person name="McCourt P."/>
            <person name="Mortimer J.C."/>
            <person name="Mutuku J.M."/>
            <person name="Nomura T."/>
            <person name="Sasaki-Sekimoto Y."/>
            <person name="Seto Y."/>
            <person name="Wang Y."/>
            <person name="Wakatake T."/>
            <person name="Sakakibara H."/>
            <person name="Demura T."/>
            <person name="Yamaguchi S."/>
            <person name="Yoneyama K."/>
            <person name="Manabe R.I."/>
            <person name="Nelson D.C."/>
            <person name="Schulman A.H."/>
            <person name="Timko M.P."/>
            <person name="dePamphilis C.W."/>
            <person name="Choi D."/>
            <person name="Shirasu K."/>
        </authorList>
    </citation>
    <scope>NUCLEOTIDE SEQUENCE [LARGE SCALE GENOMIC DNA]</scope>
    <source>
        <strain evidence="5">cv. UVA1</strain>
    </source>
</reference>